<reference evidence="2 3" key="1">
    <citation type="journal article" date="2024" name="J Genomics">
        <title>Draft genome sequencing and assembly of Favolaschia claudopus CIRM-BRFM 2984 isolated from oak limbs.</title>
        <authorList>
            <person name="Navarro D."/>
            <person name="Drula E."/>
            <person name="Chaduli D."/>
            <person name="Cazenave R."/>
            <person name="Ahrendt S."/>
            <person name="Wang J."/>
            <person name="Lipzen A."/>
            <person name="Daum C."/>
            <person name="Barry K."/>
            <person name="Grigoriev I.V."/>
            <person name="Favel A."/>
            <person name="Rosso M.N."/>
            <person name="Martin F."/>
        </authorList>
    </citation>
    <scope>NUCLEOTIDE SEQUENCE [LARGE SCALE GENOMIC DNA]</scope>
    <source>
        <strain evidence="2 3">CIRM-BRFM 2984</strain>
    </source>
</reference>
<keyword evidence="3" id="KW-1185">Reference proteome</keyword>
<proteinExistence type="predicted"/>
<comment type="caution">
    <text evidence="2">The sequence shown here is derived from an EMBL/GenBank/DDBJ whole genome shotgun (WGS) entry which is preliminary data.</text>
</comment>
<accession>A0AAW0CWE4</accession>
<name>A0AAW0CWE4_9AGAR</name>
<protein>
    <submittedName>
        <fullName evidence="2">Uncharacterized protein</fullName>
    </submittedName>
</protein>
<dbReference type="Proteomes" id="UP001362999">
    <property type="component" value="Unassembled WGS sequence"/>
</dbReference>
<sequence length="219" mass="23955">MTLQAQPMALNAADGFHSPYHFSLLSASPLHNPRVLAPRRAAPLIHCTPAAILARDILVFTRDRVSKVLHPPRHRLPPRTGRMLPFSTPRRRPLPRATLAIVPPTSSCSSFLAGRWCWRSSRCRRVVRVAQDTAGTREMRSKRNVKRLALSRGFPTTPSPTEAVHPPRGIHGLPTLRRHHHRPRCRFCSTMMSGVRGTLRGGRGCGGKEGSGGSGGGGG</sequence>
<gene>
    <name evidence="2" type="ORF">R3P38DRAFT_326559</name>
</gene>
<organism evidence="2 3">
    <name type="scientific">Favolaschia claudopus</name>
    <dbReference type="NCBI Taxonomy" id="2862362"/>
    <lineage>
        <taxon>Eukaryota</taxon>
        <taxon>Fungi</taxon>
        <taxon>Dikarya</taxon>
        <taxon>Basidiomycota</taxon>
        <taxon>Agaricomycotina</taxon>
        <taxon>Agaricomycetes</taxon>
        <taxon>Agaricomycetidae</taxon>
        <taxon>Agaricales</taxon>
        <taxon>Marasmiineae</taxon>
        <taxon>Mycenaceae</taxon>
        <taxon>Favolaschia</taxon>
    </lineage>
</organism>
<feature type="region of interest" description="Disordered" evidence="1">
    <location>
        <begin position="152"/>
        <end position="175"/>
    </location>
</feature>
<feature type="region of interest" description="Disordered" evidence="1">
    <location>
        <begin position="199"/>
        <end position="219"/>
    </location>
</feature>
<evidence type="ECO:0000256" key="1">
    <source>
        <dbReference type="SAM" id="MobiDB-lite"/>
    </source>
</evidence>
<evidence type="ECO:0000313" key="3">
    <source>
        <dbReference type="Proteomes" id="UP001362999"/>
    </source>
</evidence>
<dbReference type="EMBL" id="JAWWNJ010000013">
    <property type="protein sequence ID" value="KAK7042843.1"/>
    <property type="molecule type" value="Genomic_DNA"/>
</dbReference>
<feature type="region of interest" description="Disordered" evidence="1">
    <location>
        <begin position="70"/>
        <end position="90"/>
    </location>
</feature>
<dbReference type="AlphaFoldDB" id="A0AAW0CWE4"/>
<evidence type="ECO:0000313" key="2">
    <source>
        <dbReference type="EMBL" id="KAK7042843.1"/>
    </source>
</evidence>